<proteinExistence type="predicted"/>
<gene>
    <name evidence="2" type="ORF">E5288_WYG014456</name>
</gene>
<comment type="caution">
    <text evidence="2">The sequence shown here is derived from an EMBL/GenBank/DDBJ whole genome shotgun (WGS) entry which is preliminary data.</text>
</comment>
<feature type="region of interest" description="Disordered" evidence="1">
    <location>
        <begin position="55"/>
        <end position="80"/>
    </location>
</feature>
<name>A0A6B0RCY6_9CETA</name>
<evidence type="ECO:0000256" key="1">
    <source>
        <dbReference type="SAM" id="MobiDB-lite"/>
    </source>
</evidence>
<reference evidence="2" key="1">
    <citation type="submission" date="2019-10" db="EMBL/GenBank/DDBJ databases">
        <title>The sequence and de novo assembly of the wild yak genome.</title>
        <authorList>
            <person name="Liu Y."/>
        </authorList>
    </citation>
    <scope>NUCLEOTIDE SEQUENCE [LARGE SCALE GENOMIC DNA]</scope>
    <source>
        <strain evidence="2">WY2019</strain>
    </source>
</reference>
<dbReference type="AlphaFoldDB" id="A0A6B0RCY6"/>
<feature type="region of interest" description="Disordered" evidence="1">
    <location>
        <begin position="28"/>
        <end position="47"/>
    </location>
</feature>
<sequence length="89" mass="9825">MVKFGMQLYEFGVSFDNHMPADGTVLRRSSALSEDLHSGPHTGDQSSCIISLTFTPREDGKGQDGGADEQKQPFPRKNNGILCDLEHSW</sequence>
<dbReference type="EMBL" id="VBQZ03000025">
    <property type="protein sequence ID" value="MXQ85283.1"/>
    <property type="molecule type" value="Genomic_DNA"/>
</dbReference>
<dbReference type="Proteomes" id="UP000322234">
    <property type="component" value="Unassembled WGS sequence"/>
</dbReference>
<evidence type="ECO:0000313" key="2">
    <source>
        <dbReference type="EMBL" id="MXQ85283.1"/>
    </source>
</evidence>
<keyword evidence="3" id="KW-1185">Reference proteome</keyword>
<protein>
    <submittedName>
        <fullName evidence="2">Uncharacterized protein</fullName>
    </submittedName>
</protein>
<organism evidence="2 3">
    <name type="scientific">Bos mutus</name>
    <name type="common">wild yak</name>
    <dbReference type="NCBI Taxonomy" id="72004"/>
    <lineage>
        <taxon>Eukaryota</taxon>
        <taxon>Metazoa</taxon>
        <taxon>Chordata</taxon>
        <taxon>Craniata</taxon>
        <taxon>Vertebrata</taxon>
        <taxon>Euteleostomi</taxon>
        <taxon>Mammalia</taxon>
        <taxon>Eutheria</taxon>
        <taxon>Laurasiatheria</taxon>
        <taxon>Artiodactyla</taxon>
        <taxon>Ruminantia</taxon>
        <taxon>Pecora</taxon>
        <taxon>Bovidae</taxon>
        <taxon>Bovinae</taxon>
        <taxon>Bos</taxon>
    </lineage>
</organism>
<accession>A0A6B0RCY6</accession>
<evidence type="ECO:0000313" key="3">
    <source>
        <dbReference type="Proteomes" id="UP000322234"/>
    </source>
</evidence>